<feature type="domain" description="Ketoreductase" evidence="3">
    <location>
        <begin position="7"/>
        <end position="186"/>
    </location>
</feature>
<organism evidence="4 5">
    <name type="scientific">Ruania alba</name>
    <dbReference type="NCBI Taxonomy" id="648782"/>
    <lineage>
        <taxon>Bacteria</taxon>
        <taxon>Bacillati</taxon>
        <taxon>Actinomycetota</taxon>
        <taxon>Actinomycetes</taxon>
        <taxon>Micrococcales</taxon>
        <taxon>Ruaniaceae</taxon>
        <taxon>Ruania</taxon>
    </lineage>
</organism>
<protein>
    <submittedName>
        <fullName evidence="4">NAD(P)-dependent dehydrogenase, short-chain alcohol dehydrogenase family</fullName>
    </submittedName>
</protein>
<accession>A0A1H5MZQ4</accession>
<dbReference type="InterPro" id="IPR057326">
    <property type="entry name" value="KR_dom"/>
</dbReference>
<dbReference type="FunFam" id="3.40.50.720:FF:000084">
    <property type="entry name" value="Short-chain dehydrogenase reductase"/>
    <property type="match status" value="1"/>
</dbReference>
<dbReference type="Gene3D" id="3.40.50.720">
    <property type="entry name" value="NAD(P)-binding Rossmann-like Domain"/>
    <property type="match status" value="1"/>
</dbReference>
<comment type="similarity">
    <text evidence="1">Belongs to the short-chain dehydrogenases/reductases (SDR) family.</text>
</comment>
<dbReference type="PRINTS" id="PR00081">
    <property type="entry name" value="GDHRDH"/>
</dbReference>
<dbReference type="Proteomes" id="UP000199220">
    <property type="component" value="Unassembled WGS sequence"/>
</dbReference>
<dbReference type="Pfam" id="PF13561">
    <property type="entry name" value="adh_short_C2"/>
    <property type="match status" value="1"/>
</dbReference>
<dbReference type="InterPro" id="IPR036291">
    <property type="entry name" value="NAD(P)-bd_dom_sf"/>
</dbReference>
<dbReference type="RefSeq" id="WP_089774543.1">
    <property type="nucleotide sequence ID" value="NZ_FNTX01000002.1"/>
</dbReference>
<evidence type="ECO:0000256" key="1">
    <source>
        <dbReference type="ARBA" id="ARBA00006484"/>
    </source>
</evidence>
<name>A0A1H5MZQ4_9MICO</name>
<dbReference type="SUPFAM" id="SSF51735">
    <property type="entry name" value="NAD(P)-binding Rossmann-fold domains"/>
    <property type="match status" value="1"/>
</dbReference>
<dbReference type="PANTHER" id="PTHR24321">
    <property type="entry name" value="DEHYDROGENASES, SHORT CHAIN"/>
    <property type="match status" value="1"/>
</dbReference>
<dbReference type="STRING" id="648782.SAMN04488554_3722"/>
<reference evidence="5" key="1">
    <citation type="submission" date="2016-10" db="EMBL/GenBank/DDBJ databases">
        <authorList>
            <person name="Varghese N."/>
            <person name="Submissions S."/>
        </authorList>
    </citation>
    <scope>NUCLEOTIDE SEQUENCE [LARGE SCALE GENOMIC DNA]</scope>
    <source>
        <strain evidence="5">DSM 21368</strain>
    </source>
</reference>
<evidence type="ECO:0000313" key="5">
    <source>
        <dbReference type="Proteomes" id="UP000199220"/>
    </source>
</evidence>
<dbReference type="PRINTS" id="PR00080">
    <property type="entry name" value="SDRFAMILY"/>
</dbReference>
<dbReference type="CDD" id="cd05233">
    <property type="entry name" value="SDR_c"/>
    <property type="match status" value="1"/>
</dbReference>
<evidence type="ECO:0000256" key="2">
    <source>
        <dbReference type="ARBA" id="ARBA00023002"/>
    </source>
</evidence>
<dbReference type="PANTHER" id="PTHR24321:SF14">
    <property type="entry name" value="SHORT-CHAIN TYPE DEHYDROGENASE_REDUCTASE BLR2146-RELATED"/>
    <property type="match status" value="1"/>
</dbReference>
<dbReference type="SMART" id="SM00822">
    <property type="entry name" value="PKS_KR"/>
    <property type="match status" value="1"/>
</dbReference>
<gene>
    <name evidence="4" type="ORF">SAMN04488554_3722</name>
</gene>
<dbReference type="OrthoDB" id="286404at2"/>
<dbReference type="GO" id="GO:0016491">
    <property type="term" value="F:oxidoreductase activity"/>
    <property type="evidence" value="ECO:0007669"/>
    <property type="project" value="UniProtKB-KW"/>
</dbReference>
<keyword evidence="2" id="KW-0560">Oxidoreductase</keyword>
<dbReference type="AlphaFoldDB" id="A0A1H5MZQ4"/>
<keyword evidence="5" id="KW-1185">Reference proteome</keyword>
<dbReference type="EMBL" id="FNTX01000002">
    <property type="protein sequence ID" value="SEE93888.1"/>
    <property type="molecule type" value="Genomic_DNA"/>
</dbReference>
<evidence type="ECO:0000259" key="3">
    <source>
        <dbReference type="SMART" id="SM00822"/>
    </source>
</evidence>
<sequence>MRGLNDRVALVAGGAHGIGRAICARLAEEGCQVVVADLEADAAERTATEVGGVAVVCDVTDQEQVRAAVGTATDRFGRLDILVPNVGVAAADSLETIDDEGWAAQVEPTLHGAVRCIQEALPALLAAPGGGRIVATSSVNGMAAVGNIPYSAAKAGLINAIGNIAVSHGPRARGTAGASAGWVRANVVAPGTIRTRNWTENGPEQREMLERIPAVYPMGRVGLPEEVAAAVAFLASDDAAWITGVTLPVDGGLLTGPLTHMMQLGWPEPTG</sequence>
<dbReference type="InterPro" id="IPR002347">
    <property type="entry name" value="SDR_fam"/>
</dbReference>
<evidence type="ECO:0000313" key="4">
    <source>
        <dbReference type="EMBL" id="SEE93888.1"/>
    </source>
</evidence>
<proteinExistence type="inferred from homology"/>